<dbReference type="RefSeq" id="WP_277860368.1">
    <property type="nucleotide sequence ID" value="NZ_JARRAG010000002.1"/>
</dbReference>
<comment type="caution">
    <text evidence="2">The sequence shown here is derived from an EMBL/GenBank/DDBJ whole genome shotgun (WGS) entry which is preliminary data.</text>
</comment>
<protein>
    <recommendedName>
        <fullName evidence="4">DUF5666 domain-containing protein</fullName>
    </recommendedName>
</protein>
<feature type="compositionally biased region" description="Low complexity" evidence="1">
    <location>
        <begin position="449"/>
        <end position="465"/>
    </location>
</feature>
<evidence type="ECO:0008006" key="4">
    <source>
        <dbReference type="Google" id="ProtNLM"/>
    </source>
</evidence>
<gene>
    <name evidence="2" type="ORF">PZE19_09500</name>
</gene>
<keyword evidence="3" id="KW-1185">Reference proteome</keyword>
<evidence type="ECO:0000313" key="2">
    <source>
        <dbReference type="EMBL" id="MDG3004006.1"/>
    </source>
</evidence>
<feature type="region of interest" description="Disordered" evidence="1">
    <location>
        <begin position="360"/>
        <end position="475"/>
    </location>
</feature>
<reference evidence="2 3" key="1">
    <citation type="submission" date="2023-03" db="EMBL/GenBank/DDBJ databases">
        <title>Paludisphaera mucosa sp. nov. a novel planctomycete from northern fen.</title>
        <authorList>
            <person name="Ivanova A."/>
        </authorList>
    </citation>
    <scope>NUCLEOTIDE SEQUENCE [LARGE SCALE GENOMIC DNA]</scope>
    <source>
        <strain evidence="2 3">Pla2</strain>
    </source>
</reference>
<feature type="compositionally biased region" description="Low complexity" evidence="1">
    <location>
        <begin position="391"/>
        <end position="401"/>
    </location>
</feature>
<accession>A0ABT6F8U1</accession>
<feature type="compositionally biased region" description="Acidic residues" evidence="1">
    <location>
        <begin position="422"/>
        <end position="436"/>
    </location>
</feature>
<organism evidence="2 3">
    <name type="scientific">Paludisphaera mucosa</name>
    <dbReference type="NCBI Taxonomy" id="3030827"/>
    <lineage>
        <taxon>Bacteria</taxon>
        <taxon>Pseudomonadati</taxon>
        <taxon>Planctomycetota</taxon>
        <taxon>Planctomycetia</taxon>
        <taxon>Isosphaerales</taxon>
        <taxon>Isosphaeraceae</taxon>
        <taxon>Paludisphaera</taxon>
    </lineage>
</organism>
<name>A0ABT6F8U1_9BACT</name>
<dbReference type="EMBL" id="JARRAG010000002">
    <property type="protein sequence ID" value="MDG3004006.1"/>
    <property type="molecule type" value="Genomic_DNA"/>
</dbReference>
<proteinExistence type="predicted"/>
<evidence type="ECO:0000256" key="1">
    <source>
        <dbReference type="SAM" id="MobiDB-lite"/>
    </source>
</evidence>
<dbReference type="Proteomes" id="UP001216907">
    <property type="component" value="Unassembled WGS sequence"/>
</dbReference>
<sequence>MGVALGWLAVALAASGPGAPPEETKPQITYRFRMVEVKGLAWRGTGLKPVAQHNAVSVWTTPDDFLDRLPAEAQAVAADPAEVKGPAQAPVHLSTCKSQEFVTQVVWKGKGKAPRPVTESVREGVVATVVGRRIDQGVLAQLVIDDVDVRSVHTIASPTVKQARRPESDAKVALAEMRADAPCPFQALQAAELHHGVSVTVSASMDLDANPDEAAKPVTSIRIPADWFPSKSVAIVKSAAIATRCRHDSACCQASTAGAGAVHACEVKCDEGRTADGKTTPSCKLSKTAAAKTDASTARAGWKASGEGGVQIPEVGRASAAGEWLIPDGEVLVVGFGPHTVADAEGKAVVREHLAVISAEADDDDDQPAAVPTRHEPPAAVPATPERPEAPRTAAALPELPSRSLPQGVHADGTPAALPTLPEDEQPAEPASDESSEPLASPQSRRKPATPASDPEAEAAPSTPEVPKSEAKKTDMKAIKSSFMPALKKLQGLPPLNNLIASGLFPSPFQGAQFLVPLKPLALKLPFNQKLEFELVGRVVNDPEAAAQFFAGN</sequence>
<evidence type="ECO:0000313" key="3">
    <source>
        <dbReference type="Proteomes" id="UP001216907"/>
    </source>
</evidence>